<dbReference type="InterPro" id="IPR036412">
    <property type="entry name" value="HAD-like_sf"/>
</dbReference>
<dbReference type="PANTHER" id="PTHR10000:SF23">
    <property type="entry name" value="5-AMINO-6-(5-PHOSPHO-D-RIBITYLAMINO)URACIL PHOSPHATASE YITU"/>
    <property type="match status" value="1"/>
</dbReference>
<dbReference type="Gene3D" id="3.40.50.1000">
    <property type="entry name" value="HAD superfamily/HAD-like"/>
    <property type="match status" value="1"/>
</dbReference>
<evidence type="ECO:0000313" key="1">
    <source>
        <dbReference type="EMBL" id="PKR79352.1"/>
    </source>
</evidence>
<dbReference type="NCBIfam" id="TIGR01484">
    <property type="entry name" value="HAD-SF-IIB"/>
    <property type="match status" value="1"/>
</dbReference>
<dbReference type="SFLD" id="SFLDS00003">
    <property type="entry name" value="Haloacid_Dehalogenase"/>
    <property type="match status" value="1"/>
</dbReference>
<keyword evidence="1" id="KW-0378">Hydrolase</keyword>
<protein>
    <submittedName>
        <fullName evidence="1">Cof-type HAD-IIB family hydrolase</fullName>
    </submittedName>
</protein>
<dbReference type="PROSITE" id="PS01228">
    <property type="entry name" value="COF_1"/>
    <property type="match status" value="1"/>
</dbReference>
<dbReference type="PANTHER" id="PTHR10000">
    <property type="entry name" value="PHOSPHOSERINE PHOSPHATASE"/>
    <property type="match status" value="1"/>
</dbReference>
<name>A0A2I0QYE4_9BACI</name>
<organism evidence="1 2">
    <name type="scientific">Halalkalibacillus sediminis</name>
    <dbReference type="NCBI Taxonomy" id="2018042"/>
    <lineage>
        <taxon>Bacteria</taxon>
        <taxon>Bacillati</taxon>
        <taxon>Bacillota</taxon>
        <taxon>Bacilli</taxon>
        <taxon>Bacillales</taxon>
        <taxon>Bacillaceae</taxon>
        <taxon>Halalkalibacillus</taxon>
    </lineage>
</organism>
<dbReference type="NCBIfam" id="TIGR00099">
    <property type="entry name" value="Cof-subfamily"/>
    <property type="match status" value="1"/>
</dbReference>
<dbReference type="InterPro" id="IPR023214">
    <property type="entry name" value="HAD_sf"/>
</dbReference>
<dbReference type="SUPFAM" id="SSF56784">
    <property type="entry name" value="HAD-like"/>
    <property type="match status" value="1"/>
</dbReference>
<gene>
    <name evidence="1" type="ORF">CEY16_00810</name>
</gene>
<dbReference type="GO" id="GO:0000287">
    <property type="term" value="F:magnesium ion binding"/>
    <property type="evidence" value="ECO:0007669"/>
    <property type="project" value="TreeGrafter"/>
</dbReference>
<dbReference type="GO" id="GO:0016791">
    <property type="term" value="F:phosphatase activity"/>
    <property type="evidence" value="ECO:0007669"/>
    <property type="project" value="TreeGrafter"/>
</dbReference>
<dbReference type="AlphaFoldDB" id="A0A2I0QYE4"/>
<dbReference type="EMBL" id="PJNH01000001">
    <property type="protein sequence ID" value="PKR79352.1"/>
    <property type="molecule type" value="Genomic_DNA"/>
</dbReference>
<dbReference type="SFLD" id="SFLDG01140">
    <property type="entry name" value="C2.B:_Phosphomannomutase_and_P"/>
    <property type="match status" value="1"/>
</dbReference>
<comment type="caution">
    <text evidence="1">The sequence shown here is derived from an EMBL/GenBank/DDBJ whole genome shotgun (WGS) entry which is preliminary data.</text>
</comment>
<proteinExistence type="predicted"/>
<dbReference type="Proteomes" id="UP000243524">
    <property type="component" value="Unassembled WGS sequence"/>
</dbReference>
<dbReference type="OrthoDB" id="9781413at2"/>
<dbReference type="CDD" id="cd07516">
    <property type="entry name" value="HAD_Pase"/>
    <property type="match status" value="1"/>
</dbReference>
<dbReference type="InterPro" id="IPR000150">
    <property type="entry name" value="Cof"/>
</dbReference>
<dbReference type="Gene3D" id="3.30.1240.10">
    <property type="match status" value="1"/>
</dbReference>
<dbReference type="Pfam" id="PF08282">
    <property type="entry name" value="Hydrolase_3"/>
    <property type="match status" value="1"/>
</dbReference>
<sequence length="278" mass="31309">MDKHLIALDLDGTLLNDKKIVTQRTVQTLNAAREAGHVVMIATGRPFRVSKQYYSQLKLDTPIVNMNGALVHHPRNQSWDPIHSPLPRNVAHDIFETCYNVGVQNIMAEIRDEVFLDQNDEHSLTDFFLEGLDKPATIGRLKDTLDRDPSSILIHPFDDRVGQIRDTLDQQHSSIVEHRKWGAPFHVIEIVRSGLHKAIGVQKIAEEYGIPQDRVIAFGDEDNDLEMIEFAGVGVAMNNGIDELKTLANETTLTNHEDGVAHFIEQYLNISAPILTEK</sequence>
<reference evidence="1 2" key="1">
    <citation type="submission" date="2017-06" db="EMBL/GenBank/DDBJ databases">
        <title>the draft geome sequence of Illustriluteabacillus marina B3227.</title>
        <authorList>
            <person name="He R.-H."/>
            <person name="Du Z.-J."/>
        </authorList>
    </citation>
    <scope>NUCLEOTIDE SEQUENCE [LARGE SCALE GENOMIC DNA]</scope>
    <source>
        <strain evidence="1 2">B3227</strain>
    </source>
</reference>
<dbReference type="InterPro" id="IPR006379">
    <property type="entry name" value="HAD-SF_hydro_IIB"/>
</dbReference>
<dbReference type="GO" id="GO:0005829">
    <property type="term" value="C:cytosol"/>
    <property type="evidence" value="ECO:0007669"/>
    <property type="project" value="TreeGrafter"/>
</dbReference>
<accession>A0A2I0QYE4</accession>
<keyword evidence="2" id="KW-1185">Reference proteome</keyword>
<evidence type="ECO:0000313" key="2">
    <source>
        <dbReference type="Proteomes" id="UP000243524"/>
    </source>
</evidence>
<dbReference type="RefSeq" id="WP_101331096.1">
    <property type="nucleotide sequence ID" value="NZ_PJNH01000001.1"/>
</dbReference>